<dbReference type="EMBL" id="VSSQ01131172">
    <property type="protein sequence ID" value="MPN58461.1"/>
    <property type="molecule type" value="Genomic_DNA"/>
</dbReference>
<evidence type="ECO:0000313" key="1">
    <source>
        <dbReference type="EMBL" id="MPN58461.1"/>
    </source>
</evidence>
<comment type="caution">
    <text evidence="1">The sequence shown here is derived from an EMBL/GenBank/DDBJ whole genome shotgun (WGS) entry which is preliminary data.</text>
</comment>
<organism evidence="1">
    <name type="scientific">bioreactor metagenome</name>
    <dbReference type="NCBI Taxonomy" id="1076179"/>
    <lineage>
        <taxon>unclassified sequences</taxon>
        <taxon>metagenomes</taxon>
        <taxon>ecological metagenomes</taxon>
    </lineage>
</organism>
<dbReference type="AlphaFoldDB" id="A0A645J4A0"/>
<reference evidence="1" key="1">
    <citation type="submission" date="2019-08" db="EMBL/GenBank/DDBJ databases">
        <authorList>
            <person name="Kucharzyk K."/>
            <person name="Murdoch R.W."/>
            <person name="Higgins S."/>
            <person name="Loffler F."/>
        </authorList>
    </citation>
    <scope>NUCLEOTIDE SEQUENCE</scope>
</reference>
<protein>
    <submittedName>
        <fullName evidence="1">Uncharacterized protein</fullName>
    </submittedName>
</protein>
<accession>A0A645J4A0</accession>
<gene>
    <name evidence="1" type="ORF">SDC9_206166</name>
</gene>
<proteinExistence type="predicted"/>
<sequence length="125" mass="13026">MQVVGILDVAPAEHELAAVGEQQLVVEEFAQVVPVPLRTAVVLARQRQVAADRREHRVDLLGEGEADEGELQAGAQAIDAAAIAGLEVELAEFLQAFALRRVGVAGAGGERLRIDALAAADGVGQ</sequence>
<name>A0A645J4A0_9ZZZZ</name>